<protein>
    <recommendedName>
        <fullName evidence="4">Wall-associated receptor kinase galacturonan-binding domain-containing protein</fullName>
    </recommendedName>
</protein>
<accession>A0A068UE77</accession>
<dbReference type="EMBL" id="HG739106">
    <property type="protein sequence ID" value="CDP06572.1"/>
    <property type="molecule type" value="Genomic_DNA"/>
</dbReference>
<feature type="transmembrane region" description="Helical" evidence="1">
    <location>
        <begin position="166"/>
        <end position="186"/>
    </location>
</feature>
<dbReference type="InParanoid" id="A0A068UE77"/>
<reference evidence="3" key="1">
    <citation type="journal article" date="2014" name="Science">
        <title>The coffee genome provides insight into the convergent evolution of caffeine biosynthesis.</title>
        <authorList>
            <person name="Denoeud F."/>
            <person name="Carretero-Paulet L."/>
            <person name="Dereeper A."/>
            <person name="Droc G."/>
            <person name="Guyot R."/>
            <person name="Pietrella M."/>
            <person name="Zheng C."/>
            <person name="Alberti A."/>
            <person name="Anthony F."/>
            <person name="Aprea G."/>
            <person name="Aury J.M."/>
            <person name="Bento P."/>
            <person name="Bernard M."/>
            <person name="Bocs S."/>
            <person name="Campa C."/>
            <person name="Cenci A."/>
            <person name="Combes M.C."/>
            <person name="Crouzillat D."/>
            <person name="Da Silva C."/>
            <person name="Daddiego L."/>
            <person name="De Bellis F."/>
            <person name="Dussert S."/>
            <person name="Garsmeur O."/>
            <person name="Gayraud T."/>
            <person name="Guignon V."/>
            <person name="Jahn K."/>
            <person name="Jamilloux V."/>
            <person name="Joet T."/>
            <person name="Labadie K."/>
            <person name="Lan T."/>
            <person name="Leclercq J."/>
            <person name="Lepelley M."/>
            <person name="Leroy T."/>
            <person name="Li L.T."/>
            <person name="Librado P."/>
            <person name="Lopez L."/>
            <person name="Munoz A."/>
            <person name="Noel B."/>
            <person name="Pallavicini A."/>
            <person name="Perrotta G."/>
            <person name="Poncet V."/>
            <person name="Pot D."/>
            <person name="Priyono X."/>
            <person name="Rigoreau M."/>
            <person name="Rouard M."/>
            <person name="Rozas J."/>
            <person name="Tranchant-Dubreuil C."/>
            <person name="VanBuren R."/>
            <person name="Zhang Q."/>
            <person name="Andrade A.C."/>
            <person name="Argout X."/>
            <person name="Bertrand B."/>
            <person name="de Kochko A."/>
            <person name="Graziosi G."/>
            <person name="Henry R.J."/>
            <person name="Jayarama X."/>
            <person name="Ming R."/>
            <person name="Nagai C."/>
            <person name="Rounsley S."/>
            <person name="Sankoff D."/>
            <person name="Giuliano G."/>
            <person name="Albert V.A."/>
            <person name="Wincker P."/>
            <person name="Lashermes P."/>
        </authorList>
    </citation>
    <scope>NUCLEOTIDE SEQUENCE [LARGE SCALE GENOMIC DNA]</scope>
    <source>
        <strain evidence="3">cv. DH200-94</strain>
    </source>
</reference>
<dbReference type="OrthoDB" id="1918322at2759"/>
<proteinExistence type="predicted"/>
<evidence type="ECO:0000256" key="1">
    <source>
        <dbReference type="SAM" id="Phobius"/>
    </source>
</evidence>
<keyword evidence="1" id="KW-0472">Membrane</keyword>
<dbReference type="Gramene" id="CDP06572">
    <property type="protein sequence ID" value="CDP06572"/>
    <property type="gene ID" value="GSCOC_T00023472001"/>
</dbReference>
<dbReference type="PANTHER" id="PTHR33355">
    <property type="entry name" value="WALL-ASSOCIATED RECEPTOR KINASE CARBOXY-TERMINAL PROTEIN-RELATED"/>
    <property type="match status" value="1"/>
</dbReference>
<evidence type="ECO:0000313" key="2">
    <source>
        <dbReference type="EMBL" id="CDP06572.1"/>
    </source>
</evidence>
<keyword evidence="1" id="KW-0812">Transmembrane</keyword>
<keyword evidence="1" id="KW-1133">Transmembrane helix</keyword>
<evidence type="ECO:0000313" key="3">
    <source>
        <dbReference type="Proteomes" id="UP000295252"/>
    </source>
</evidence>
<gene>
    <name evidence="2" type="ORF">GSCOC_T00023472001</name>
</gene>
<dbReference type="Proteomes" id="UP000295252">
    <property type="component" value="Chromosome VIII"/>
</dbReference>
<organism evidence="2 3">
    <name type="scientific">Coffea canephora</name>
    <name type="common">Robusta coffee</name>
    <dbReference type="NCBI Taxonomy" id="49390"/>
    <lineage>
        <taxon>Eukaryota</taxon>
        <taxon>Viridiplantae</taxon>
        <taxon>Streptophyta</taxon>
        <taxon>Embryophyta</taxon>
        <taxon>Tracheophyta</taxon>
        <taxon>Spermatophyta</taxon>
        <taxon>Magnoliopsida</taxon>
        <taxon>eudicotyledons</taxon>
        <taxon>Gunneridae</taxon>
        <taxon>Pentapetalae</taxon>
        <taxon>asterids</taxon>
        <taxon>lamiids</taxon>
        <taxon>Gentianales</taxon>
        <taxon>Rubiaceae</taxon>
        <taxon>Ixoroideae</taxon>
        <taxon>Gardenieae complex</taxon>
        <taxon>Bertiereae - Coffeeae clade</taxon>
        <taxon>Coffeeae</taxon>
        <taxon>Coffea</taxon>
    </lineage>
</organism>
<name>A0A068UE77_COFCA</name>
<dbReference type="PANTHER" id="PTHR33355:SF15">
    <property type="entry name" value="WALL-ASSOCIATED RECEPTOR KINASE GALACTURONAN-BINDING DOMAIN-CONTAINING PROTEIN"/>
    <property type="match status" value="1"/>
</dbReference>
<evidence type="ECO:0008006" key="4">
    <source>
        <dbReference type="Google" id="ProtNLM"/>
    </source>
</evidence>
<dbReference type="AlphaFoldDB" id="A0A068UE77"/>
<sequence>MVTSIDPQNQRMIIRPPSFIPSTCLSTDLNSEGIHLALPFNITSSNTVLLLNCTDRGSQTAHFVRVHEGGCLAYQSFVNLDPSLPVADWPAPGMELMWVTPKEPPCKSDVDCVQLPYSRCLAPDRANVSQKRCVCTTGRYWDSSSGYCESYPPPEQISRSKRSVKFLSISALGAILQLILCGIVAYERRQLLKRRAKKF</sequence>
<keyword evidence="3" id="KW-1185">Reference proteome</keyword>
<dbReference type="STRING" id="49390.A0A068UE77"/>
<dbReference type="PhylomeDB" id="A0A068UE77"/>